<dbReference type="InterPro" id="IPR004929">
    <property type="entry name" value="I-spanin"/>
</dbReference>
<evidence type="ECO:0008006" key="3">
    <source>
        <dbReference type="Google" id="ProtNLM"/>
    </source>
</evidence>
<dbReference type="Proteomes" id="UP000187251">
    <property type="component" value="Unassembled WGS sequence"/>
</dbReference>
<organism evidence="1 2">
    <name type="scientific">Alcaligenes xylosoxydans xylosoxydans</name>
    <name type="common">Achromobacter xylosoxidans</name>
    <dbReference type="NCBI Taxonomy" id="85698"/>
    <lineage>
        <taxon>Bacteria</taxon>
        <taxon>Pseudomonadati</taxon>
        <taxon>Pseudomonadota</taxon>
        <taxon>Betaproteobacteria</taxon>
        <taxon>Burkholderiales</taxon>
        <taxon>Alcaligenaceae</taxon>
        <taxon>Achromobacter</taxon>
    </lineage>
</organism>
<comment type="caution">
    <text evidence="1">The sequence shown here is derived from an EMBL/GenBank/DDBJ whole genome shotgun (WGS) entry which is preliminary data.</text>
</comment>
<proteinExistence type="predicted"/>
<evidence type="ECO:0000313" key="2">
    <source>
        <dbReference type="Proteomes" id="UP000187251"/>
    </source>
</evidence>
<name>A0A1R1JX41_ALCXX</name>
<accession>A0A1R1JX41</accession>
<dbReference type="EMBL" id="MJMN01000006">
    <property type="protein sequence ID" value="OMG90613.1"/>
    <property type="molecule type" value="Genomic_DNA"/>
</dbReference>
<dbReference type="Pfam" id="PF03245">
    <property type="entry name" value="Phage_lysis"/>
    <property type="match status" value="1"/>
</dbReference>
<dbReference type="OrthoDB" id="9771580at2"/>
<reference evidence="1 2" key="1">
    <citation type="submission" date="2016-09" db="EMBL/GenBank/DDBJ databases">
        <title>Phylogenomics of Achromobacter.</title>
        <authorList>
            <person name="Jeukens J."/>
            <person name="Freschi L."/>
            <person name="Vincent A.T."/>
            <person name="Emond-Rheault J.-G."/>
            <person name="Kukavica-Ibrulj I."/>
            <person name="Charette S.J."/>
            <person name="Levesque R.C."/>
        </authorList>
    </citation>
    <scope>NUCLEOTIDE SEQUENCE [LARGE SCALE GENOMIC DNA]</scope>
    <source>
        <strain evidence="1 2">AUS488</strain>
    </source>
</reference>
<dbReference type="AlphaFoldDB" id="A0A1R1JX41"/>
<sequence>MKEKSPPPPSCKASTDPAVLRVTAKALCEQDHLFFSRYFFKHRQAIKFRVNWHHELIAQKVQDVIDGRIKNLVINVPPGSSKTELVAINLMARGLALNPRARFLHISYSDDLALLNSQTAYGGMRNAQIQEDGLRADVDAGHQRLHVRAACPGAGRGMSDASAAARVDHAAHAELDSAARSDYFALRAGIQQLTAQLDACQARLR</sequence>
<protein>
    <recommendedName>
        <fullName evidence="3">Helicase/UvrB N-terminal domain-containing protein</fullName>
    </recommendedName>
</protein>
<dbReference type="GO" id="GO:0044659">
    <property type="term" value="P:viral release from host cell by cytolysis"/>
    <property type="evidence" value="ECO:0007669"/>
    <property type="project" value="InterPro"/>
</dbReference>
<evidence type="ECO:0000313" key="1">
    <source>
        <dbReference type="EMBL" id="OMG90613.1"/>
    </source>
</evidence>
<dbReference type="RefSeq" id="WP_158072282.1">
    <property type="nucleotide sequence ID" value="NZ_AP028040.1"/>
</dbReference>
<gene>
    <name evidence="1" type="ORF">BIZ92_21450</name>
</gene>